<dbReference type="Proteomes" id="UP000499080">
    <property type="component" value="Unassembled WGS sequence"/>
</dbReference>
<dbReference type="AlphaFoldDB" id="A0A4Y2NI11"/>
<sequence>MGKCGKEFDFWKKLAGVASIFGEDPSVLPLIQELSSYCVLQDPFVFGDLNIHLWSAGGFLGLYVSHLIAYVPYVGFNPVEPYPNSFRCFFVDCLDFPDVIIAVVRALKRLKSRSGIREDVIFCHTESVQQKSRAISSPRTSA</sequence>
<gene>
    <name evidence="1" type="ORF">AVEN_39867_1</name>
</gene>
<evidence type="ECO:0000313" key="1">
    <source>
        <dbReference type="EMBL" id="GBN39145.1"/>
    </source>
</evidence>
<keyword evidence="2" id="KW-1185">Reference proteome</keyword>
<accession>A0A4Y2NI11</accession>
<reference evidence="1 2" key="1">
    <citation type="journal article" date="2019" name="Sci. Rep.">
        <title>Orb-weaving spider Araneus ventricosus genome elucidates the spidroin gene catalogue.</title>
        <authorList>
            <person name="Kono N."/>
            <person name="Nakamura H."/>
            <person name="Ohtoshi R."/>
            <person name="Moran D.A.P."/>
            <person name="Shinohara A."/>
            <person name="Yoshida Y."/>
            <person name="Fujiwara M."/>
            <person name="Mori M."/>
            <person name="Tomita M."/>
            <person name="Arakawa K."/>
        </authorList>
    </citation>
    <scope>NUCLEOTIDE SEQUENCE [LARGE SCALE GENOMIC DNA]</scope>
</reference>
<name>A0A4Y2NI11_ARAVE</name>
<comment type="caution">
    <text evidence="1">The sequence shown here is derived from an EMBL/GenBank/DDBJ whole genome shotgun (WGS) entry which is preliminary data.</text>
</comment>
<organism evidence="1 2">
    <name type="scientific">Araneus ventricosus</name>
    <name type="common">Orbweaver spider</name>
    <name type="synonym">Epeira ventricosa</name>
    <dbReference type="NCBI Taxonomy" id="182803"/>
    <lineage>
        <taxon>Eukaryota</taxon>
        <taxon>Metazoa</taxon>
        <taxon>Ecdysozoa</taxon>
        <taxon>Arthropoda</taxon>
        <taxon>Chelicerata</taxon>
        <taxon>Arachnida</taxon>
        <taxon>Araneae</taxon>
        <taxon>Araneomorphae</taxon>
        <taxon>Entelegynae</taxon>
        <taxon>Araneoidea</taxon>
        <taxon>Araneidae</taxon>
        <taxon>Araneus</taxon>
    </lineage>
</organism>
<dbReference type="EMBL" id="BGPR01009296">
    <property type="protein sequence ID" value="GBN39145.1"/>
    <property type="molecule type" value="Genomic_DNA"/>
</dbReference>
<evidence type="ECO:0000313" key="2">
    <source>
        <dbReference type="Proteomes" id="UP000499080"/>
    </source>
</evidence>
<protein>
    <submittedName>
        <fullName evidence="1">Uncharacterized protein</fullName>
    </submittedName>
</protein>
<proteinExistence type="predicted"/>